<accession>A0A918ERF8</accession>
<dbReference type="GO" id="GO:0004553">
    <property type="term" value="F:hydrolase activity, hydrolyzing O-glycosyl compounds"/>
    <property type="evidence" value="ECO:0007669"/>
    <property type="project" value="InterPro"/>
</dbReference>
<reference evidence="5" key="1">
    <citation type="journal article" date="2014" name="Int. J. Syst. Evol. Microbiol.">
        <title>Complete genome sequence of Corynebacterium casei LMG S-19264T (=DSM 44701T), isolated from a smear-ripened cheese.</title>
        <authorList>
            <consortium name="US DOE Joint Genome Institute (JGI-PGF)"/>
            <person name="Walter F."/>
            <person name="Albersmeier A."/>
            <person name="Kalinowski J."/>
            <person name="Ruckert C."/>
        </authorList>
    </citation>
    <scope>NUCLEOTIDE SEQUENCE</scope>
    <source>
        <strain evidence="5">JCM 3131</strain>
    </source>
</reference>
<keyword evidence="6" id="KW-1185">Reference proteome</keyword>
<dbReference type="InterPro" id="IPR012291">
    <property type="entry name" value="CBM2_carb-bd_dom_sf"/>
</dbReference>
<dbReference type="RefSeq" id="WP_189215728.1">
    <property type="nucleotide sequence ID" value="NZ_BMQK01000002.1"/>
</dbReference>
<feature type="compositionally biased region" description="Basic and acidic residues" evidence="3">
    <location>
        <begin position="104"/>
        <end position="114"/>
    </location>
</feature>
<dbReference type="Proteomes" id="UP000620156">
    <property type="component" value="Unassembled WGS sequence"/>
</dbReference>
<gene>
    <name evidence="5" type="ORF">GCM10010145_13410</name>
</gene>
<evidence type="ECO:0000256" key="3">
    <source>
        <dbReference type="SAM" id="MobiDB-lite"/>
    </source>
</evidence>
<dbReference type="InterPro" id="IPR008965">
    <property type="entry name" value="CBM2/CBM3_carb-bd_dom_sf"/>
</dbReference>
<comment type="caution">
    <text evidence="5">The sequence shown here is derived from an EMBL/GenBank/DDBJ whole genome shotgun (WGS) entry which is preliminary data.</text>
</comment>
<dbReference type="GO" id="GO:0000272">
    <property type="term" value="P:polysaccharide catabolic process"/>
    <property type="evidence" value="ECO:0007669"/>
    <property type="project" value="UniProtKB-KW"/>
</dbReference>
<evidence type="ECO:0000259" key="4">
    <source>
        <dbReference type="PROSITE" id="PS51173"/>
    </source>
</evidence>
<dbReference type="AlphaFoldDB" id="A0A918ERF8"/>
<evidence type="ECO:0000256" key="1">
    <source>
        <dbReference type="ARBA" id="ARBA00022729"/>
    </source>
</evidence>
<proteinExistence type="predicted"/>
<evidence type="ECO:0000256" key="2">
    <source>
        <dbReference type="ARBA" id="ARBA00023326"/>
    </source>
</evidence>
<dbReference type="Gene3D" id="2.60.40.290">
    <property type="match status" value="1"/>
</dbReference>
<dbReference type="SUPFAM" id="SSF49384">
    <property type="entry name" value="Carbohydrate-binding domain"/>
    <property type="match status" value="1"/>
</dbReference>
<name>A0A918ERF8_9ACTN</name>
<dbReference type="InterPro" id="IPR001919">
    <property type="entry name" value="CBD2"/>
</dbReference>
<evidence type="ECO:0000313" key="5">
    <source>
        <dbReference type="EMBL" id="GGQ46032.1"/>
    </source>
</evidence>
<keyword evidence="2" id="KW-0624">Polysaccharide degradation</keyword>
<dbReference type="Pfam" id="PF00553">
    <property type="entry name" value="CBM_2"/>
    <property type="match status" value="1"/>
</dbReference>
<protein>
    <recommendedName>
        <fullName evidence="4">CBM2 domain-containing protein</fullName>
    </recommendedName>
</protein>
<dbReference type="SMART" id="SM00637">
    <property type="entry name" value="CBD_II"/>
    <property type="match status" value="1"/>
</dbReference>
<sequence>MPDLPKPQDATEATLLSECWDAVLSYAGLCTSGSSSGSRLATEAFTRGVRRARAEEARAGRGPGRRAPRLPRIPFRPASVRTTAASWEAAGEGHLLDPGLRLRPHSEGAARHTDPPLTPRPAPAAPTGRGGPEPAPQDEGTTPTGIPHRPMEPTRSTDASCHARYEVVDEWPDGFQATVTVTSPTSPRALDDWRIGWTFPDGQRVDHMWDGSFPQDDARVTADHNRSVTAGAPFGVGFVGSLRNGNGAPQRFTLNGSPCATVR</sequence>
<evidence type="ECO:0000313" key="6">
    <source>
        <dbReference type="Proteomes" id="UP000620156"/>
    </source>
</evidence>
<organism evidence="5 6">
    <name type="scientific">Streptomyces ruber</name>
    <dbReference type="NCBI Taxonomy" id="83378"/>
    <lineage>
        <taxon>Bacteria</taxon>
        <taxon>Bacillati</taxon>
        <taxon>Actinomycetota</taxon>
        <taxon>Actinomycetes</taxon>
        <taxon>Kitasatosporales</taxon>
        <taxon>Streptomycetaceae</taxon>
        <taxon>Streptomyces</taxon>
    </lineage>
</organism>
<dbReference type="EMBL" id="BMQK01000002">
    <property type="protein sequence ID" value="GGQ46032.1"/>
    <property type="molecule type" value="Genomic_DNA"/>
</dbReference>
<feature type="region of interest" description="Disordered" evidence="3">
    <location>
        <begin position="32"/>
        <end position="77"/>
    </location>
</feature>
<feature type="domain" description="CBM2" evidence="4">
    <location>
        <begin position="154"/>
        <end position="262"/>
    </location>
</feature>
<feature type="region of interest" description="Disordered" evidence="3">
    <location>
        <begin position="89"/>
        <end position="160"/>
    </location>
</feature>
<dbReference type="GO" id="GO:0030247">
    <property type="term" value="F:polysaccharide binding"/>
    <property type="evidence" value="ECO:0007669"/>
    <property type="project" value="UniProtKB-UniRule"/>
</dbReference>
<reference evidence="5" key="2">
    <citation type="submission" date="2020-09" db="EMBL/GenBank/DDBJ databases">
        <authorList>
            <person name="Sun Q."/>
            <person name="Ohkuma M."/>
        </authorList>
    </citation>
    <scope>NUCLEOTIDE SEQUENCE</scope>
    <source>
        <strain evidence="5">JCM 3131</strain>
    </source>
</reference>
<keyword evidence="1" id="KW-0732">Signal</keyword>
<keyword evidence="2" id="KW-0119">Carbohydrate metabolism</keyword>
<dbReference type="PROSITE" id="PS51173">
    <property type="entry name" value="CBM2"/>
    <property type="match status" value="1"/>
</dbReference>